<gene>
    <name evidence="3" type="ORF">g.21966</name>
</gene>
<feature type="region of interest" description="Disordered" evidence="1">
    <location>
        <begin position="461"/>
        <end position="494"/>
    </location>
</feature>
<feature type="compositionally biased region" description="Polar residues" evidence="1">
    <location>
        <begin position="471"/>
        <end position="480"/>
    </location>
</feature>
<protein>
    <recommendedName>
        <fullName evidence="2">PDZ domain-containing protein</fullName>
    </recommendedName>
</protein>
<accession>A0A1B6LYW2</accession>
<feature type="non-terminal residue" evidence="3">
    <location>
        <position position="1"/>
    </location>
</feature>
<evidence type="ECO:0000256" key="1">
    <source>
        <dbReference type="SAM" id="MobiDB-lite"/>
    </source>
</evidence>
<evidence type="ECO:0000259" key="2">
    <source>
        <dbReference type="PROSITE" id="PS50106"/>
    </source>
</evidence>
<dbReference type="PANTHER" id="PTHR11324:SF16">
    <property type="entry name" value="PDZ DOMAIN-CONTAINING PROTEIN 2"/>
    <property type="match status" value="1"/>
</dbReference>
<sequence length="927" mass="102608">LPPPALMMRLFKRRCSDPSPQLVSLSPLSQEEEAEGSKPRQTRSGQASPARTPVSGSPKAHRKGLSTWGKKVGRKWDQLKRSDSSELLAASPGRRRHWSPNSAAAAPPALSSGPPRTRRISRVESLRNLFVRGGVSTPVSTPGKEKTINNNIIKNAQENGTDWVKQECQKGISDLYQLNDLLMTECKKQGKESEGKPNVGKCRKRALTDPVPENPLEEHCLLEYILAHHSNLGIAGKETENTLKSLSYDDLLATFKDLTRTEQINFLKKSTLSLDEWSSGNLENQRSQLSVLPEESSSVSPVPGRSIGKRRLVDNKECRSSYEELPRRGRKNIILKPRPDSTPVLPGSQMDTLCSLLSNLLVVKADESGYESDSTRAGSDSPRGSIKSSVSDIQVPRKIVTRTNSNISYVTEPEMLSAETKPENNRNEPQSQLSICCEEVNETKCDDAKLISGKLSNEQENIDDVFYPKEPQTTNTNSRDLSPANETDEEKLSFSRKRNAKINIGIRRGDVKSVGLSLGYRKHSPSSHHEESKSERAVDSKDISLQSLLCKRCKSPTETEARAQPATQLNLYQRFLNNKAQLAPTITPAPLSVMAAHSEDKEFKSMRFNKDHTGELGVYIERKDPAVRSACYVISYIEPGGVMHRDGRFRIGDEIVRVNGCRMRGLTIQEARTTLRNTPMEVEIVICRDPESKSAELSNVPPPLQPDKTFKRPPALSNVSSVPKGLRIEKSQYLRQVSMPEIKIDMLKKDSKATEGAKRPPTSKPGRPPIPPEEPAKAVTGMRKFSCQFDGISPRRRTEAPRRQSQTPRPKSLTLSMFTVTLHKGPGCKSLGFSIVGGQDSPKGSLGIFVKTVFQSGQAAENGNLKEGDEIIAVNGNTLQGLTHSEAIAVFKDIKSGPVMLHVGRRDQLHRRTNKSKSCDDLDKFNS</sequence>
<organism evidence="3">
    <name type="scientific">Graphocephala atropunctata</name>
    <dbReference type="NCBI Taxonomy" id="36148"/>
    <lineage>
        <taxon>Eukaryota</taxon>
        <taxon>Metazoa</taxon>
        <taxon>Ecdysozoa</taxon>
        <taxon>Arthropoda</taxon>
        <taxon>Hexapoda</taxon>
        <taxon>Insecta</taxon>
        <taxon>Pterygota</taxon>
        <taxon>Neoptera</taxon>
        <taxon>Paraneoptera</taxon>
        <taxon>Hemiptera</taxon>
        <taxon>Auchenorrhyncha</taxon>
        <taxon>Membracoidea</taxon>
        <taxon>Cicadellidae</taxon>
        <taxon>Cicadellinae</taxon>
        <taxon>Cicadellini</taxon>
        <taxon>Graphocephala</taxon>
    </lineage>
</organism>
<name>A0A1B6LYW2_9HEMI</name>
<feature type="region of interest" description="Disordered" evidence="1">
    <location>
        <begin position="745"/>
        <end position="813"/>
    </location>
</feature>
<feature type="region of interest" description="Disordered" evidence="1">
    <location>
        <begin position="367"/>
        <end position="392"/>
    </location>
</feature>
<dbReference type="EMBL" id="GEBQ01011105">
    <property type="protein sequence ID" value="JAT28872.1"/>
    <property type="molecule type" value="Transcribed_RNA"/>
</dbReference>
<feature type="compositionally biased region" description="Low complexity" evidence="1">
    <location>
        <begin position="18"/>
        <end position="29"/>
    </location>
</feature>
<feature type="compositionally biased region" description="Basic and acidic residues" evidence="1">
    <location>
        <begin position="74"/>
        <end position="84"/>
    </location>
</feature>
<dbReference type="PROSITE" id="PS50106">
    <property type="entry name" value="PDZ"/>
    <property type="match status" value="2"/>
</dbReference>
<dbReference type="Gene3D" id="2.30.42.10">
    <property type="match status" value="2"/>
</dbReference>
<feature type="compositionally biased region" description="Low complexity" evidence="1">
    <location>
        <begin position="289"/>
        <end position="303"/>
    </location>
</feature>
<dbReference type="CDD" id="cd06759">
    <property type="entry name" value="PDZ3_PDZD2-PDZ1_hPro-IL-16-like"/>
    <property type="match status" value="1"/>
</dbReference>
<feature type="region of interest" description="Disordered" evidence="1">
    <location>
        <begin position="692"/>
        <end position="721"/>
    </location>
</feature>
<proteinExistence type="predicted"/>
<feature type="compositionally biased region" description="Polar residues" evidence="1">
    <location>
        <begin position="803"/>
        <end position="813"/>
    </location>
</feature>
<reference evidence="3" key="1">
    <citation type="submission" date="2015-11" db="EMBL/GenBank/DDBJ databases">
        <title>De novo transcriptome assembly of four potential Pierce s Disease insect vectors from Arizona vineyards.</title>
        <authorList>
            <person name="Tassone E.E."/>
        </authorList>
    </citation>
    <scope>NUCLEOTIDE SEQUENCE</scope>
</reference>
<dbReference type="Pfam" id="PF00595">
    <property type="entry name" value="PDZ"/>
    <property type="match status" value="2"/>
</dbReference>
<feature type="region of interest" description="Disordered" evidence="1">
    <location>
        <begin position="287"/>
        <end position="307"/>
    </location>
</feature>
<feature type="compositionally biased region" description="Basic and acidic residues" evidence="1">
    <location>
        <begin position="527"/>
        <end position="538"/>
    </location>
</feature>
<dbReference type="InterPro" id="IPR001478">
    <property type="entry name" value="PDZ"/>
</dbReference>
<feature type="region of interest" description="Disordered" evidence="1">
    <location>
        <begin position="12"/>
        <end position="118"/>
    </location>
</feature>
<dbReference type="SUPFAM" id="SSF50156">
    <property type="entry name" value="PDZ domain-like"/>
    <property type="match status" value="2"/>
</dbReference>
<evidence type="ECO:0000313" key="3">
    <source>
        <dbReference type="EMBL" id="JAT28872.1"/>
    </source>
</evidence>
<dbReference type="AlphaFoldDB" id="A0A1B6LYW2"/>
<feature type="compositionally biased region" description="Pro residues" evidence="1">
    <location>
        <begin position="762"/>
        <end position="773"/>
    </location>
</feature>
<dbReference type="InterPro" id="IPR036034">
    <property type="entry name" value="PDZ_sf"/>
</dbReference>
<dbReference type="SMART" id="SM00228">
    <property type="entry name" value="PDZ"/>
    <property type="match status" value="2"/>
</dbReference>
<feature type="compositionally biased region" description="Basic and acidic residues" evidence="1">
    <location>
        <begin position="745"/>
        <end position="758"/>
    </location>
</feature>
<feature type="region of interest" description="Disordered" evidence="1">
    <location>
        <begin position="518"/>
        <end position="538"/>
    </location>
</feature>
<dbReference type="PANTHER" id="PTHR11324">
    <property type="entry name" value="IL16-RELATED"/>
    <property type="match status" value="1"/>
</dbReference>
<feature type="domain" description="PDZ" evidence="2">
    <location>
        <begin position="819"/>
        <end position="893"/>
    </location>
</feature>
<feature type="domain" description="PDZ" evidence="2">
    <location>
        <begin position="605"/>
        <end position="690"/>
    </location>
</feature>
<feature type="compositionally biased region" description="Low complexity" evidence="1">
    <location>
        <begin position="99"/>
        <end position="115"/>
    </location>
</feature>